<evidence type="ECO:0008006" key="2">
    <source>
        <dbReference type="Google" id="ProtNLM"/>
    </source>
</evidence>
<evidence type="ECO:0000313" key="1">
    <source>
        <dbReference type="EMBL" id="QHT30421.1"/>
    </source>
</evidence>
<organism evidence="1">
    <name type="scientific">viral metagenome</name>
    <dbReference type="NCBI Taxonomy" id="1070528"/>
    <lineage>
        <taxon>unclassified sequences</taxon>
        <taxon>metagenomes</taxon>
        <taxon>organismal metagenomes</taxon>
    </lineage>
</organism>
<protein>
    <recommendedName>
        <fullName evidence="2">mRNA capping enzyme adenylation domain-containing protein</fullName>
    </recommendedName>
</protein>
<proteinExistence type="predicted"/>
<reference evidence="1" key="1">
    <citation type="journal article" date="2020" name="Nature">
        <title>Giant virus diversity and host interactions through global metagenomics.</title>
        <authorList>
            <person name="Schulz F."/>
            <person name="Roux S."/>
            <person name="Paez-Espino D."/>
            <person name="Jungbluth S."/>
            <person name="Walsh D.A."/>
            <person name="Denef V.J."/>
            <person name="McMahon K.D."/>
            <person name="Konstantinidis K.T."/>
            <person name="Eloe-Fadrosh E.A."/>
            <person name="Kyrpides N.C."/>
            <person name="Woyke T."/>
        </authorList>
    </citation>
    <scope>NUCLEOTIDE SEQUENCE</scope>
    <source>
        <strain evidence="1">GVMAG-M-3300009149-34</strain>
    </source>
</reference>
<dbReference type="EMBL" id="MN738899">
    <property type="protein sequence ID" value="QHT30421.1"/>
    <property type="molecule type" value="Genomic_DNA"/>
</dbReference>
<accession>A0A6C0EP30</accession>
<sequence>MKLSRQDLSSLMKDFPNVELSYEKNIHKTVPSSNIYLTIPKGKKYFAWFRNWKKYNVCFFMELDKRRKNIQTVFIKNVCFDPLLCSGVGTIVYGTLFHIDTYAFLNVEDIFHFKGANISANTQYEKINTLQTIFSNYLKPLMLSSSDIAFGLPIIDTNHGNLIKKIQNLPYSLYCVQHRLLHQRRTFLNERVNIIKKYEFNFTIKATIHPDIYELYYKKGDELVCYKFACIPDYKTSVYMNSIFRDIKENNNLDRLEESDDEEEFENISDDKFVDLEKSLKFKCVYLKYYDSWKPLIQTEELVCTENDMQKIEKYNAR</sequence>
<name>A0A6C0EP30_9ZZZZ</name>
<dbReference type="AlphaFoldDB" id="A0A6C0EP30"/>